<keyword evidence="10" id="KW-0995">Kinetochore</keyword>
<keyword evidence="13" id="KW-1185">Reference proteome</keyword>
<evidence type="ECO:0000256" key="4">
    <source>
        <dbReference type="ARBA" id="ARBA00022454"/>
    </source>
</evidence>
<dbReference type="GO" id="GO:0005634">
    <property type="term" value="C:nucleus"/>
    <property type="evidence" value="ECO:0007669"/>
    <property type="project" value="UniProtKB-SubCell"/>
</dbReference>
<organism evidence="12 13">
    <name type="scientific">Stegodyphus mimosarum</name>
    <name type="common">African social velvet spider</name>
    <dbReference type="NCBI Taxonomy" id="407821"/>
    <lineage>
        <taxon>Eukaryota</taxon>
        <taxon>Metazoa</taxon>
        <taxon>Ecdysozoa</taxon>
        <taxon>Arthropoda</taxon>
        <taxon>Chelicerata</taxon>
        <taxon>Arachnida</taxon>
        <taxon>Araneae</taxon>
        <taxon>Araneomorphae</taxon>
        <taxon>Entelegynae</taxon>
        <taxon>Eresoidea</taxon>
        <taxon>Eresidae</taxon>
        <taxon>Stegodyphus</taxon>
    </lineage>
</organism>
<evidence type="ECO:0000259" key="11">
    <source>
        <dbReference type="Pfam" id="PF08234"/>
    </source>
</evidence>
<dbReference type="EMBL" id="KK114966">
    <property type="protein sequence ID" value="KFM63807.1"/>
    <property type="molecule type" value="Genomic_DNA"/>
</dbReference>
<dbReference type="PANTHER" id="PTHR14281:SF0">
    <property type="entry name" value="KINETOCHORE PROTEIN SPC25"/>
    <property type="match status" value="1"/>
</dbReference>
<evidence type="ECO:0000313" key="13">
    <source>
        <dbReference type="Proteomes" id="UP000054359"/>
    </source>
</evidence>
<feature type="non-terminal residue" evidence="12">
    <location>
        <position position="82"/>
    </location>
</feature>
<keyword evidence="5 10" id="KW-0132">Cell division</keyword>
<dbReference type="AlphaFoldDB" id="A0A087TFB8"/>
<dbReference type="Gene3D" id="3.30.457.50">
    <property type="entry name" value="Chromosome segregation protein Spc25"/>
    <property type="match status" value="1"/>
</dbReference>
<proteinExistence type="inferred from homology"/>
<keyword evidence="8 10" id="KW-0131">Cell cycle</keyword>
<dbReference type="GO" id="GO:0007059">
    <property type="term" value="P:chromosome segregation"/>
    <property type="evidence" value="ECO:0007669"/>
    <property type="project" value="InterPro"/>
</dbReference>
<protein>
    <recommendedName>
        <fullName evidence="3 10">Kinetochore protein SPC25</fullName>
    </recommendedName>
</protein>
<dbReference type="GO" id="GO:0051301">
    <property type="term" value="P:cell division"/>
    <property type="evidence" value="ECO:0007669"/>
    <property type="project" value="UniProtKB-UniRule"/>
</dbReference>
<keyword evidence="4 10" id="KW-0158">Chromosome</keyword>
<dbReference type="GO" id="GO:0031262">
    <property type="term" value="C:Ndc80 complex"/>
    <property type="evidence" value="ECO:0007669"/>
    <property type="project" value="InterPro"/>
</dbReference>
<comment type="subcellular location">
    <subcellularLocation>
        <location evidence="1">Chromosome</location>
        <location evidence="1">Centromere</location>
    </subcellularLocation>
    <subcellularLocation>
        <location evidence="10">Nucleus</location>
    </subcellularLocation>
    <subcellularLocation>
        <location evidence="10">Chromosome</location>
        <location evidence="10">Centromere</location>
        <location evidence="10">Kinetochore</location>
    </subcellularLocation>
</comment>
<reference evidence="12 13" key="1">
    <citation type="submission" date="2013-11" db="EMBL/GenBank/DDBJ databases">
        <title>Genome sequencing of Stegodyphus mimosarum.</title>
        <authorList>
            <person name="Bechsgaard J."/>
        </authorList>
    </citation>
    <scope>NUCLEOTIDE SEQUENCE [LARGE SCALE GENOMIC DNA]</scope>
</reference>
<evidence type="ECO:0000256" key="7">
    <source>
        <dbReference type="ARBA" id="ARBA00023054"/>
    </source>
</evidence>
<keyword evidence="10" id="KW-0539">Nucleus</keyword>
<dbReference type="InterPro" id="IPR013255">
    <property type="entry name" value="Spc25_C"/>
</dbReference>
<evidence type="ECO:0000256" key="10">
    <source>
        <dbReference type="RuleBase" id="RU367150"/>
    </source>
</evidence>
<evidence type="ECO:0000256" key="5">
    <source>
        <dbReference type="ARBA" id="ARBA00022618"/>
    </source>
</evidence>
<sequence>DLKTEENECTRSLLFSFHNISKNKPQDTYTFELTTDGITYKVSNCTPAIHDLEILLDDLNKTNDLTAFVVKVRKSFSALHLN</sequence>
<evidence type="ECO:0000256" key="8">
    <source>
        <dbReference type="ARBA" id="ARBA00023306"/>
    </source>
</evidence>
<feature type="domain" description="Chromosome segregation protein Spc25 C-terminal" evidence="11">
    <location>
        <begin position="11"/>
        <end position="76"/>
    </location>
</feature>
<dbReference type="PANTHER" id="PTHR14281">
    <property type="entry name" value="KINETOCHORE PROTEIN SPC25-RELATED"/>
    <property type="match status" value="1"/>
</dbReference>
<dbReference type="Proteomes" id="UP000054359">
    <property type="component" value="Unassembled WGS sequence"/>
</dbReference>
<evidence type="ECO:0000256" key="1">
    <source>
        <dbReference type="ARBA" id="ARBA00004584"/>
    </source>
</evidence>
<evidence type="ECO:0000256" key="6">
    <source>
        <dbReference type="ARBA" id="ARBA00022776"/>
    </source>
</evidence>
<dbReference type="CDD" id="cd23784">
    <property type="entry name" value="RWD_Spc25"/>
    <property type="match status" value="1"/>
</dbReference>
<feature type="non-terminal residue" evidence="12">
    <location>
        <position position="1"/>
    </location>
</feature>
<evidence type="ECO:0000256" key="3">
    <source>
        <dbReference type="ARBA" id="ARBA00013692"/>
    </source>
</evidence>
<keyword evidence="7" id="KW-0175">Coiled coil</keyword>
<dbReference type="OMA" id="PSECMPL"/>
<accession>A0A087TFB8</accession>
<comment type="subunit">
    <text evidence="10">Component of the NDC80 complex.</text>
</comment>
<name>A0A087TFB8_STEMI</name>
<evidence type="ECO:0000313" key="12">
    <source>
        <dbReference type="EMBL" id="KFM63807.1"/>
    </source>
</evidence>
<comment type="similarity">
    <text evidence="2 10">Belongs to the SPC25 family.</text>
</comment>
<evidence type="ECO:0000256" key="2">
    <source>
        <dbReference type="ARBA" id="ARBA00006379"/>
    </source>
</evidence>
<evidence type="ECO:0000256" key="9">
    <source>
        <dbReference type="ARBA" id="ARBA00023328"/>
    </source>
</evidence>
<keyword evidence="6 10" id="KW-0498">Mitosis</keyword>
<dbReference type="Pfam" id="PF08234">
    <property type="entry name" value="Spindle_Spc25"/>
    <property type="match status" value="1"/>
</dbReference>
<dbReference type="InterPro" id="IPR045143">
    <property type="entry name" value="Spc25"/>
</dbReference>
<comment type="function">
    <text evidence="10">Acts as a component of the essential kinetochore-associated NDC80 complex, which is required for chromosome segregation and spindle checkpoint activity.</text>
</comment>
<gene>
    <name evidence="12" type="ORF">X975_19663</name>
</gene>
<keyword evidence="9 10" id="KW-0137">Centromere</keyword>